<evidence type="ECO:0000313" key="2">
    <source>
        <dbReference type="EMBL" id="SDN82615.1"/>
    </source>
</evidence>
<protein>
    <recommendedName>
        <fullName evidence="4">Cyclase dehydrase</fullName>
    </recommendedName>
</protein>
<accession>A0A1H0EJY3</accession>
<organism evidence="2 3">
    <name type="scientific">Methylobacterium phyllostachyos</name>
    <dbReference type="NCBI Taxonomy" id="582672"/>
    <lineage>
        <taxon>Bacteria</taxon>
        <taxon>Pseudomonadati</taxon>
        <taxon>Pseudomonadota</taxon>
        <taxon>Alphaproteobacteria</taxon>
        <taxon>Hyphomicrobiales</taxon>
        <taxon>Methylobacteriaceae</taxon>
        <taxon>Methylobacterium</taxon>
    </lineage>
</organism>
<dbReference type="EMBL" id="FNHS01000011">
    <property type="protein sequence ID" value="SDN82615.1"/>
    <property type="molecule type" value="Genomic_DNA"/>
</dbReference>
<dbReference type="RefSeq" id="WP_091718426.1">
    <property type="nucleotide sequence ID" value="NZ_FNHS01000011.1"/>
</dbReference>
<dbReference type="AlphaFoldDB" id="A0A1H0EJY3"/>
<evidence type="ECO:0000256" key="1">
    <source>
        <dbReference type="SAM" id="MobiDB-lite"/>
    </source>
</evidence>
<dbReference type="STRING" id="582672.SAMN05216360_111210"/>
<gene>
    <name evidence="2" type="ORF">SAMN05216360_111210</name>
</gene>
<reference evidence="3" key="1">
    <citation type="submission" date="2016-10" db="EMBL/GenBank/DDBJ databases">
        <authorList>
            <person name="Varghese N."/>
            <person name="Submissions S."/>
        </authorList>
    </citation>
    <scope>NUCLEOTIDE SEQUENCE [LARGE SCALE GENOMIC DNA]</scope>
    <source>
        <strain evidence="3">BL47</strain>
    </source>
</reference>
<evidence type="ECO:0008006" key="4">
    <source>
        <dbReference type="Google" id="ProtNLM"/>
    </source>
</evidence>
<proteinExistence type="predicted"/>
<dbReference type="OrthoDB" id="6166765at2"/>
<name>A0A1H0EJY3_9HYPH</name>
<evidence type="ECO:0000313" key="3">
    <source>
        <dbReference type="Proteomes" id="UP000198704"/>
    </source>
</evidence>
<dbReference type="Proteomes" id="UP000198704">
    <property type="component" value="Unassembled WGS sequence"/>
</dbReference>
<keyword evidence="3" id="KW-1185">Reference proteome</keyword>
<feature type="region of interest" description="Disordered" evidence="1">
    <location>
        <begin position="149"/>
        <end position="199"/>
    </location>
</feature>
<sequence>MTNISSLASLSNITRSEGDPKVLRSGPSSRGVPDSLAKGLGWFSLGLGLTELLAPRSITRALGMEGKEALVRVYGAREIGSGILSLSVDKNLGLWSRVAGDGLDIATVLTAFRPDNPKRGNVAIALALLIGITAVDLIDAQASTARHSRAVGRKRSYRDRSGFPRGVQASRGAARDFKTPPDLRHAPPLASVSKRTSAA</sequence>
<feature type="compositionally biased region" description="Basic and acidic residues" evidence="1">
    <location>
        <begin position="173"/>
        <end position="185"/>
    </location>
</feature>